<dbReference type="PRINTS" id="PR00072">
    <property type="entry name" value="MALOXRDTASE"/>
</dbReference>
<evidence type="ECO:0000256" key="8">
    <source>
        <dbReference type="PIRSR" id="PIRSR000106-3"/>
    </source>
</evidence>
<dbReference type="Proteomes" id="UP000182692">
    <property type="component" value="Unassembled WGS sequence"/>
</dbReference>
<dbReference type="SUPFAM" id="SSF53223">
    <property type="entry name" value="Aminoacid dehydrogenase-like, N-terminal domain"/>
    <property type="match status" value="1"/>
</dbReference>
<keyword evidence="5" id="KW-0520">NAD</keyword>
<evidence type="ECO:0000256" key="6">
    <source>
        <dbReference type="PIRSR" id="PIRSR000106-1"/>
    </source>
</evidence>
<comment type="cofactor">
    <cofactor evidence="8">
        <name>Mg(2+)</name>
        <dbReference type="ChEBI" id="CHEBI:18420"/>
    </cofactor>
    <cofactor evidence="8">
        <name>Mn(2+)</name>
        <dbReference type="ChEBI" id="CHEBI:29035"/>
    </cofactor>
    <text evidence="8">Divalent metal cations. Prefers magnesium or manganese.</text>
</comment>
<comment type="cofactor">
    <cofactor evidence="1">
        <name>Mn(2+)</name>
        <dbReference type="ChEBI" id="CHEBI:29035"/>
    </cofactor>
</comment>
<dbReference type="RefSeq" id="WP_074925056.1">
    <property type="nucleotide sequence ID" value="NZ_FOWR01000002.1"/>
</dbReference>
<dbReference type="InterPro" id="IPR012301">
    <property type="entry name" value="Malic_N_dom"/>
</dbReference>
<dbReference type="PROSITE" id="PS00331">
    <property type="entry name" value="MALIC_ENZYMES"/>
    <property type="match status" value="1"/>
</dbReference>
<dbReference type="SMART" id="SM01274">
    <property type="entry name" value="malic"/>
    <property type="match status" value="1"/>
</dbReference>
<dbReference type="InterPro" id="IPR001891">
    <property type="entry name" value="Malic_OxRdtase"/>
</dbReference>
<evidence type="ECO:0000313" key="13">
    <source>
        <dbReference type="Proteomes" id="UP000182692"/>
    </source>
</evidence>
<feature type="binding site" evidence="8">
    <location>
        <position position="277"/>
    </location>
    <ligand>
        <name>a divalent metal cation</name>
        <dbReference type="ChEBI" id="CHEBI:60240"/>
    </ligand>
</feature>
<dbReference type="SMART" id="SM00919">
    <property type="entry name" value="Malic_M"/>
    <property type="match status" value="1"/>
</dbReference>
<evidence type="ECO:0000256" key="7">
    <source>
        <dbReference type="PIRSR" id="PIRSR000106-2"/>
    </source>
</evidence>
<dbReference type="PANTHER" id="PTHR23406">
    <property type="entry name" value="MALIC ENZYME-RELATED"/>
    <property type="match status" value="1"/>
</dbReference>
<dbReference type="PIRSF" id="PIRSF000106">
    <property type="entry name" value="ME"/>
    <property type="match status" value="1"/>
</dbReference>
<keyword evidence="4" id="KW-0560">Oxidoreductase</keyword>
<dbReference type="InterPro" id="IPR015884">
    <property type="entry name" value="Malic_enzyme_CS"/>
</dbReference>
<organism evidence="12 13">
    <name type="scientific">Enterovibrio norvegicus DSM 15893</name>
    <dbReference type="NCBI Taxonomy" id="1121869"/>
    <lineage>
        <taxon>Bacteria</taxon>
        <taxon>Pseudomonadati</taxon>
        <taxon>Pseudomonadota</taxon>
        <taxon>Gammaproteobacteria</taxon>
        <taxon>Vibrionales</taxon>
        <taxon>Vibrionaceae</taxon>
        <taxon>Enterovibrio</taxon>
    </lineage>
</organism>
<evidence type="ECO:0000259" key="11">
    <source>
        <dbReference type="SMART" id="SM01274"/>
    </source>
</evidence>
<accession>A0A1I5JY51</accession>
<evidence type="ECO:0000256" key="2">
    <source>
        <dbReference type="ARBA" id="ARBA00008785"/>
    </source>
</evidence>
<name>A0A1I5JY51_9GAMM</name>
<dbReference type="Pfam" id="PF03949">
    <property type="entry name" value="Malic_M"/>
    <property type="match status" value="1"/>
</dbReference>
<dbReference type="GO" id="GO:0006108">
    <property type="term" value="P:malate metabolic process"/>
    <property type="evidence" value="ECO:0007669"/>
    <property type="project" value="TreeGrafter"/>
</dbReference>
<feature type="binding site" evidence="7">
    <location>
        <position position="470"/>
    </location>
    <ligand>
        <name>(S)-malate</name>
        <dbReference type="ChEBI" id="CHEBI:15589"/>
    </ligand>
</feature>
<dbReference type="NCBIfam" id="NF010052">
    <property type="entry name" value="PRK13529.1"/>
    <property type="match status" value="1"/>
</dbReference>
<evidence type="ECO:0000256" key="3">
    <source>
        <dbReference type="ARBA" id="ARBA00022723"/>
    </source>
</evidence>
<dbReference type="AlphaFoldDB" id="A0A1I5JY51"/>
<dbReference type="EMBL" id="FOWR01000002">
    <property type="protein sequence ID" value="SFO77266.1"/>
    <property type="molecule type" value="Genomic_DNA"/>
</dbReference>
<feature type="binding site" evidence="8">
    <location>
        <position position="254"/>
    </location>
    <ligand>
        <name>a divalent metal cation</name>
        <dbReference type="ChEBI" id="CHEBI:60240"/>
    </ligand>
</feature>
<feature type="active site" description="Proton acceptor" evidence="6">
    <location>
        <position position="182"/>
    </location>
</feature>
<reference evidence="12 13" key="1">
    <citation type="submission" date="2016-10" db="EMBL/GenBank/DDBJ databases">
        <authorList>
            <person name="de Groot N.N."/>
        </authorList>
    </citation>
    <scope>NUCLEOTIDE SEQUENCE [LARGE SCALE GENOMIC DNA]</scope>
    <source>
        <strain evidence="12 13">DSM 15893</strain>
    </source>
</reference>
<feature type="active site" description="Proton donor" evidence="6">
    <location>
        <position position="111"/>
    </location>
</feature>
<dbReference type="Pfam" id="PF00390">
    <property type="entry name" value="malic"/>
    <property type="match status" value="1"/>
</dbReference>
<gene>
    <name evidence="12" type="ORF">SAMN03084138_00391</name>
</gene>
<feature type="binding site" evidence="8">
    <location>
        <position position="253"/>
    </location>
    <ligand>
        <name>a divalent metal cation</name>
        <dbReference type="ChEBI" id="CHEBI:60240"/>
    </ligand>
</feature>
<protein>
    <submittedName>
        <fullName evidence="12">Malate dehydrogenase (Oxaloacetate-decarboxylating)</fullName>
    </submittedName>
</protein>
<dbReference type="GeneID" id="35872955"/>
<dbReference type="PANTHER" id="PTHR23406:SF34">
    <property type="entry name" value="NAD-DEPENDENT MALIC ENZYME, MITOCHONDRIAL"/>
    <property type="match status" value="1"/>
</dbReference>
<evidence type="ECO:0000256" key="4">
    <source>
        <dbReference type="ARBA" id="ARBA00023002"/>
    </source>
</evidence>
<dbReference type="GO" id="GO:0051287">
    <property type="term" value="F:NAD binding"/>
    <property type="evidence" value="ECO:0007669"/>
    <property type="project" value="InterPro"/>
</dbReference>
<keyword evidence="3 8" id="KW-0479">Metal-binding</keyword>
<dbReference type="GO" id="GO:0004470">
    <property type="term" value="F:malic enzyme activity"/>
    <property type="evidence" value="ECO:0007669"/>
    <property type="project" value="InterPro"/>
</dbReference>
<evidence type="ECO:0000313" key="12">
    <source>
        <dbReference type="EMBL" id="SFO77266.1"/>
    </source>
</evidence>
<dbReference type="GO" id="GO:0046872">
    <property type="term" value="F:metal ion binding"/>
    <property type="evidence" value="ECO:0007669"/>
    <property type="project" value="UniProtKB-KW"/>
</dbReference>
<evidence type="ECO:0000256" key="5">
    <source>
        <dbReference type="ARBA" id="ARBA00023027"/>
    </source>
</evidence>
<feature type="domain" description="Malic enzyme NAD-binding" evidence="10">
    <location>
        <begin position="278"/>
        <end position="539"/>
    </location>
</feature>
<dbReference type="InterPro" id="IPR012302">
    <property type="entry name" value="Malic_NAD-bd"/>
</dbReference>
<comment type="similarity">
    <text evidence="2 9">Belongs to the malic enzymes family.</text>
</comment>
<dbReference type="STRING" id="1121869.SAMN03084138_00391"/>
<sequence>MTIGKYLRWKDEQGNVFRPVSLIGTELLNDRTLNKSTAFTYEEREAFQLNGLLPPRVQTFEDQLNRVYDGFRNASTDIEKYLFLRSLQDRNETLFYALLSRHVEEMTPIIYTPTVGKACQEFSHRYQKARGLYVTADNVNQMGEMARQFAGKDIKIIVVTDSQGILGIGDQGVGGMGIPIGKLSLYTLGAGIHPAHCLPIALDVGTDNQDLLNDPMYLGVPRRRMRGDEYKRFIKRFVKQVTRHFPKAVLQWEDFSKSNAFDNLSDYEDVLPSFNDDIQGTGSVVLAGILGACKIKEETLIDQTYVVYGAGAGGVGVADQIYAGLLKEGCAHQNARDKIFILDSQGLVFDDREGLDEYKKRYAKPRHIAKCWVTESVEKVTLTELINHHPVTVLLGTSGIGGAFKSEHVQKMMEYTSRPMIFPLSNPTANCEAIPEDIYQWSDGRAIVATGSPFASVSYQGREFRIGQGNNVFIFPGVGLASIVSQAEKVTLDMFTMASYALAECVSDDDLAEGCVYPRIRDLKDVSLVVAKVILEHIQATNPNSCLRGKEIEQELALHMWEPVYLPYRRV</sequence>
<dbReference type="Gene3D" id="3.40.50.10380">
    <property type="entry name" value="Malic enzyme, N-terminal domain"/>
    <property type="match status" value="1"/>
</dbReference>
<dbReference type="Gene3D" id="3.40.50.720">
    <property type="entry name" value="NAD(P)-binding Rossmann-like Domain"/>
    <property type="match status" value="1"/>
</dbReference>
<dbReference type="FunFam" id="3.40.50.10380:FF:000001">
    <property type="entry name" value="NAD-dependent malic enzyme"/>
    <property type="match status" value="1"/>
</dbReference>
<feature type="binding site" evidence="7">
    <location>
        <position position="426"/>
    </location>
    <ligand>
        <name>(S)-malate</name>
        <dbReference type="ChEBI" id="CHEBI:15589"/>
    </ligand>
</feature>
<dbReference type="InterPro" id="IPR046346">
    <property type="entry name" value="Aminoacid_DH-like_N_sf"/>
</dbReference>
<evidence type="ECO:0000256" key="1">
    <source>
        <dbReference type="ARBA" id="ARBA00001936"/>
    </source>
</evidence>
<evidence type="ECO:0000256" key="9">
    <source>
        <dbReference type="RuleBase" id="RU003427"/>
    </source>
</evidence>
<feature type="domain" description="Malic enzyme N-terminal" evidence="11">
    <location>
        <begin position="88"/>
        <end position="268"/>
    </location>
</feature>
<dbReference type="SUPFAM" id="SSF51735">
    <property type="entry name" value="NAD(P)-binding Rossmann-fold domains"/>
    <property type="match status" value="1"/>
</dbReference>
<dbReference type="InterPro" id="IPR036291">
    <property type="entry name" value="NAD(P)-bd_dom_sf"/>
</dbReference>
<dbReference type="InterPro" id="IPR037062">
    <property type="entry name" value="Malic_N_dom_sf"/>
</dbReference>
<dbReference type="OrthoDB" id="3314528at2"/>
<dbReference type="GO" id="GO:0016616">
    <property type="term" value="F:oxidoreductase activity, acting on the CH-OH group of donors, NAD or NADP as acceptor"/>
    <property type="evidence" value="ECO:0007669"/>
    <property type="project" value="InterPro"/>
</dbReference>
<evidence type="ECO:0000259" key="10">
    <source>
        <dbReference type="SMART" id="SM00919"/>
    </source>
</evidence>
<proteinExistence type="inferred from homology"/>